<comment type="similarity">
    <text evidence="1">Belongs to the ATP12 family.</text>
</comment>
<dbReference type="OrthoDB" id="9797825at2"/>
<keyword evidence="5" id="KW-1185">Reference proteome</keyword>
<dbReference type="PANTHER" id="PTHR21013">
    <property type="entry name" value="ATP SYNTHASE MITOCHONDRIAL F1 COMPLEX ASSEMBLY FACTOR 2/ATP12 PROTEIN, MITOCHONDRIAL PRECURSOR"/>
    <property type="match status" value="1"/>
</dbReference>
<dbReference type="Gene3D" id="3.30.2180.10">
    <property type="entry name" value="ATP12-like"/>
    <property type="match status" value="1"/>
</dbReference>
<reference evidence="4 5" key="1">
    <citation type="submission" date="2017-03" db="EMBL/GenBank/DDBJ databases">
        <authorList>
            <person name="Afonso C.L."/>
            <person name="Miller P.J."/>
            <person name="Scott M.A."/>
            <person name="Spackman E."/>
            <person name="Goraichik I."/>
            <person name="Dimitrov K.M."/>
            <person name="Suarez D.L."/>
            <person name="Swayne D.E."/>
        </authorList>
    </citation>
    <scope>NUCLEOTIDE SEQUENCE [LARGE SCALE GENOMIC DNA]</scope>
    <source>
        <strain evidence="4 5">CECT 8287</strain>
    </source>
</reference>
<proteinExistence type="inferred from homology"/>
<evidence type="ECO:0000313" key="5">
    <source>
        <dbReference type="Proteomes" id="UP000193827"/>
    </source>
</evidence>
<evidence type="ECO:0000313" key="4">
    <source>
        <dbReference type="EMBL" id="SLN46546.1"/>
    </source>
</evidence>
<sequence>MSAWKAKRFWKEVNVVPADGGYTVHLDNRPVRTPAKAALVVPTRTMAQEIAAEWDAQEGQIAPATMPTTRSANAAIDKVTHQHAEVADLIAAYGDADLTCYRADGPKALVARQVEAWDPLLDWAESVLNVRLNPVTGVIHAPQDGAALQRLSARVHAMDAFALTAFHDLVSLTGSLIIGFAATHDLHSPETLWRLSRIDEIWQEEQWGEDEEAAEMAARKESDFLHAKRFHDLARSIQ</sequence>
<dbReference type="RefSeq" id="WP_085892607.1">
    <property type="nucleotide sequence ID" value="NZ_FWFL01000005.1"/>
</dbReference>
<dbReference type="GO" id="GO:0043461">
    <property type="term" value="P:proton-transporting ATP synthase complex assembly"/>
    <property type="evidence" value="ECO:0007669"/>
    <property type="project" value="InterPro"/>
</dbReference>
<keyword evidence="2" id="KW-0809">Transit peptide</keyword>
<dbReference type="AlphaFoldDB" id="A0A1Y5SRD7"/>
<dbReference type="Gene3D" id="1.10.3580.10">
    <property type="entry name" value="ATP12 ATPase"/>
    <property type="match status" value="1"/>
</dbReference>
<protein>
    <submittedName>
        <fullName evidence="4">ATP12 chaperone protein</fullName>
    </submittedName>
</protein>
<organism evidence="4 5">
    <name type="scientific">Roseovarius litorisediminis</name>
    <dbReference type="NCBI Taxonomy" id="1312363"/>
    <lineage>
        <taxon>Bacteria</taxon>
        <taxon>Pseudomonadati</taxon>
        <taxon>Pseudomonadota</taxon>
        <taxon>Alphaproteobacteria</taxon>
        <taxon>Rhodobacterales</taxon>
        <taxon>Roseobacteraceae</taxon>
        <taxon>Roseovarius</taxon>
    </lineage>
</organism>
<dbReference type="EMBL" id="FWFL01000005">
    <property type="protein sequence ID" value="SLN46546.1"/>
    <property type="molecule type" value="Genomic_DNA"/>
</dbReference>
<dbReference type="InterPro" id="IPR023335">
    <property type="entry name" value="ATP12_ortho_dom_sf"/>
</dbReference>
<gene>
    <name evidence="4" type="ORF">PEL8287_02413</name>
</gene>
<evidence type="ECO:0000256" key="2">
    <source>
        <dbReference type="ARBA" id="ARBA00022946"/>
    </source>
</evidence>
<evidence type="ECO:0000256" key="3">
    <source>
        <dbReference type="ARBA" id="ARBA00023186"/>
    </source>
</evidence>
<dbReference type="InterPro" id="IPR042272">
    <property type="entry name" value="ATP12_ATP_synth-F1-assembly_N"/>
</dbReference>
<name>A0A1Y5SRD7_9RHOB</name>
<dbReference type="InterPro" id="IPR011419">
    <property type="entry name" value="ATP12_ATP_synth-F1-assembly"/>
</dbReference>
<dbReference type="Pfam" id="PF07542">
    <property type="entry name" value="ATP12"/>
    <property type="match status" value="1"/>
</dbReference>
<accession>A0A1Y5SRD7</accession>
<dbReference type="SUPFAM" id="SSF160909">
    <property type="entry name" value="ATP12-like"/>
    <property type="match status" value="1"/>
</dbReference>
<evidence type="ECO:0000256" key="1">
    <source>
        <dbReference type="ARBA" id="ARBA00008231"/>
    </source>
</evidence>
<dbReference type="Proteomes" id="UP000193827">
    <property type="component" value="Unassembled WGS sequence"/>
</dbReference>
<keyword evidence="3" id="KW-0143">Chaperone</keyword>
<dbReference type="PANTHER" id="PTHR21013:SF10">
    <property type="entry name" value="ATP SYNTHASE MITOCHONDRIAL F1 COMPLEX ASSEMBLY FACTOR 2"/>
    <property type="match status" value="1"/>
</dbReference>